<feature type="transmembrane region" description="Helical" evidence="10">
    <location>
        <begin position="43"/>
        <end position="67"/>
    </location>
</feature>
<sequence>MSLATKDLLKIVIIFQYVPRLFRIYPLYKEVTRTSGIFTETPWAGAVFNLVLYLLFSHVLGAFWFLFSIECKDSCWRNACDKNDCKLHNLYYGGQRLANYSFLNISCPILEPNEIKGPADFDFGIFLDALQSHVVNHRDYSMNFFYCFWWGLRNLSSPGQNLKAGTYIWEILFTISISIIGLVLFSLLIGNMEKYLKSITVRVEEMREKRQDAEQWMFHRMLPDDLRKWIRQYEQSKWQETRGVKENSLIRNLPKDLRRDINRHVCWSLLTRARVPMFEQMDEHLLDAMCDNLKPVLYTEMSFVVNEGDLVDKMLFIMRGNILTMTTNGGRTGFFTSNNLKAGDFCGEELLTWTLDPNSSPSLPISMRTVQSYKRCQGLLSDGRCPEMRKIEKFLQEAEVKMQEALAKEGRSSPSLGATIYASKFAANVLGSLPNNHPLMLNYHPDYLVQSYLLCYFRSRPSLFLHREHILVEDIAQWHPVGRTDDAYDLAKFYEKFIGIATLKIHTTQILS</sequence>
<evidence type="ECO:0000256" key="9">
    <source>
        <dbReference type="ARBA" id="ARBA00023303"/>
    </source>
</evidence>
<evidence type="ECO:0000256" key="3">
    <source>
        <dbReference type="ARBA" id="ARBA00022448"/>
    </source>
</evidence>
<gene>
    <name evidence="12" type="ORF">FPE_LOCUS17468</name>
</gene>
<dbReference type="PANTHER" id="PTHR45651">
    <property type="entry name" value="CYCLIC NUCLEOTIDE-GATED ION CHANNEL 15-RELATED-RELATED"/>
    <property type="match status" value="1"/>
</dbReference>
<evidence type="ECO:0000256" key="10">
    <source>
        <dbReference type="SAM" id="Phobius"/>
    </source>
</evidence>
<keyword evidence="4 10" id="KW-0812">Transmembrane</keyword>
<dbReference type="Gene3D" id="1.10.287.630">
    <property type="entry name" value="Helix hairpin bin"/>
    <property type="match status" value="1"/>
</dbReference>
<evidence type="ECO:0000256" key="8">
    <source>
        <dbReference type="ARBA" id="ARBA00023286"/>
    </source>
</evidence>
<keyword evidence="5 10" id="KW-1133">Transmembrane helix</keyword>
<reference evidence="12" key="1">
    <citation type="submission" date="2023-05" db="EMBL/GenBank/DDBJ databases">
        <authorList>
            <person name="Huff M."/>
        </authorList>
    </citation>
    <scope>NUCLEOTIDE SEQUENCE</scope>
</reference>
<dbReference type="PROSITE" id="PS50042">
    <property type="entry name" value="CNMP_BINDING_3"/>
    <property type="match status" value="1"/>
</dbReference>
<evidence type="ECO:0000256" key="2">
    <source>
        <dbReference type="ARBA" id="ARBA00010486"/>
    </source>
</evidence>
<dbReference type="AlphaFoldDB" id="A0AAD2DVB2"/>
<evidence type="ECO:0000256" key="1">
    <source>
        <dbReference type="ARBA" id="ARBA00004141"/>
    </source>
</evidence>
<dbReference type="InterPro" id="IPR005821">
    <property type="entry name" value="Ion_trans_dom"/>
</dbReference>
<dbReference type="Gene3D" id="1.10.287.70">
    <property type="match status" value="1"/>
</dbReference>
<keyword evidence="13" id="KW-1185">Reference proteome</keyword>
<evidence type="ECO:0000256" key="5">
    <source>
        <dbReference type="ARBA" id="ARBA00022989"/>
    </source>
</evidence>
<dbReference type="InterPro" id="IPR014710">
    <property type="entry name" value="RmlC-like_jellyroll"/>
</dbReference>
<evidence type="ECO:0000259" key="11">
    <source>
        <dbReference type="PROSITE" id="PS50042"/>
    </source>
</evidence>
<evidence type="ECO:0000313" key="12">
    <source>
        <dbReference type="EMBL" id="CAI9768822.1"/>
    </source>
</evidence>
<feature type="domain" description="Cyclic nucleotide-binding" evidence="11">
    <location>
        <begin position="277"/>
        <end position="360"/>
    </location>
</feature>
<comment type="similarity">
    <text evidence="2">Belongs to the cyclic nucleotide-gated cation channel (TC 1.A.1.5) family.</text>
</comment>
<dbReference type="GO" id="GO:0005216">
    <property type="term" value="F:monoatomic ion channel activity"/>
    <property type="evidence" value="ECO:0007669"/>
    <property type="project" value="InterPro"/>
</dbReference>
<keyword evidence="9" id="KW-0407">Ion channel</keyword>
<dbReference type="GO" id="GO:0016020">
    <property type="term" value="C:membrane"/>
    <property type="evidence" value="ECO:0007669"/>
    <property type="project" value="UniProtKB-SubCell"/>
</dbReference>
<dbReference type="InterPro" id="IPR018490">
    <property type="entry name" value="cNMP-bd_dom_sf"/>
</dbReference>
<keyword evidence="8" id="KW-1071">Ligand-gated ion channel</keyword>
<dbReference type="Gene3D" id="2.60.120.10">
    <property type="entry name" value="Jelly Rolls"/>
    <property type="match status" value="1"/>
</dbReference>
<organism evidence="12 13">
    <name type="scientific">Fraxinus pennsylvanica</name>
    <dbReference type="NCBI Taxonomy" id="56036"/>
    <lineage>
        <taxon>Eukaryota</taxon>
        <taxon>Viridiplantae</taxon>
        <taxon>Streptophyta</taxon>
        <taxon>Embryophyta</taxon>
        <taxon>Tracheophyta</taxon>
        <taxon>Spermatophyta</taxon>
        <taxon>Magnoliopsida</taxon>
        <taxon>eudicotyledons</taxon>
        <taxon>Gunneridae</taxon>
        <taxon>Pentapetalae</taxon>
        <taxon>asterids</taxon>
        <taxon>lamiids</taxon>
        <taxon>Lamiales</taxon>
        <taxon>Oleaceae</taxon>
        <taxon>Oleeae</taxon>
        <taxon>Fraxinus</taxon>
    </lineage>
</organism>
<comment type="subcellular location">
    <subcellularLocation>
        <location evidence="1">Membrane</location>
        <topology evidence="1">Multi-pass membrane protein</topology>
    </subcellularLocation>
</comment>
<proteinExistence type="inferred from homology"/>
<dbReference type="SMART" id="SM00100">
    <property type="entry name" value="cNMP"/>
    <property type="match status" value="1"/>
</dbReference>
<evidence type="ECO:0000313" key="13">
    <source>
        <dbReference type="Proteomes" id="UP000834106"/>
    </source>
</evidence>
<keyword evidence="3" id="KW-0813">Transport</keyword>
<dbReference type="SUPFAM" id="SSF81324">
    <property type="entry name" value="Voltage-gated potassium channels"/>
    <property type="match status" value="1"/>
</dbReference>
<dbReference type="PANTHER" id="PTHR45651:SF76">
    <property type="entry name" value="CYCLIC NUCLEOTIDE-GATED ION CHANNEL 1-LIKE"/>
    <property type="match status" value="1"/>
</dbReference>
<dbReference type="CDD" id="cd00038">
    <property type="entry name" value="CAP_ED"/>
    <property type="match status" value="1"/>
</dbReference>
<feature type="transmembrane region" description="Helical" evidence="10">
    <location>
        <begin position="167"/>
        <end position="189"/>
    </location>
</feature>
<evidence type="ECO:0000256" key="6">
    <source>
        <dbReference type="ARBA" id="ARBA00023065"/>
    </source>
</evidence>
<dbReference type="Proteomes" id="UP000834106">
    <property type="component" value="Chromosome 10"/>
</dbReference>
<dbReference type="Pfam" id="PF00520">
    <property type="entry name" value="Ion_trans"/>
    <property type="match status" value="1"/>
</dbReference>
<accession>A0AAD2DVB2</accession>
<name>A0AAD2DVB2_9LAMI</name>
<dbReference type="InterPro" id="IPR000595">
    <property type="entry name" value="cNMP-bd_dom"/>
</dbReference>
<dbReference type="EMBL" id="OU503045">
    <property type="protein sequence ID" value="CAI9768822.1"/>
    <property type="molecule type" value="Genomic_DNA"/>
</dbReference>
<evidence type="ECO:0000256" key="4">
    <source>
        <dbReference type="ARBA" id="ARBA00022692"/>
    </source>
</evidence>
<evidence type="ECO:0000256" key="7">
    <source>
        <dbReference type="ARBA" id="ARBA00023136"/>
    </source>
</evidence>
<protein>
    <recommendedName>
        <fullName evidence="11">Cyclic nucleotide-binding domain-containing protein</fullName>
    </recommendedName>
</protein>
<dbReference type="SUPFAM" id="SSF51206">
    <property type="entry name" value="cAMP-binding domain-like"/>
    <property type="match status" value="1"/>
</dbReference>
<keyword evidence="6" id="KW-0406">Ion transport</keyword>
<keyword evidence="7 10" id="KW-0472">Membrane</keyword>